<organism evidence="2 3">
    <name type="scientific">Weissella bombi</name>
    <dbReference type="NCBI Taxonomy" id="1505725"/>
    <lineage>
        <taxon>Bacteria</taxon>
        <taxon>Bacillati</taxon>
        <taxon>Bacillota</taxon>
        <taxon>Bacilli</taxon>
        <taxon>Lactobacillales</taxon>
        <taxon>Lactobacillaceae</taxon>
        <taxon>Weissella</taxon>
    </lineage>
</organism>
<accession>A0A1C4C310</accession>
<dbReference type="Proteomes" id="UP000199268">
    <property type="component" value="Unassembled WGS sequence"/>
</dbReference>
<evidence type="ECO:0000313" key="3">
    <source>
        <dbReference type="Proteomes" id="UP000199268"/>
    </source>
</evidence>
<dbReference type="RefSeq" id="WP_275668791.1">
    <property type="nucleotide sequence ID" value="NZ_BJEE01000011.1"/>
</dbReference>
<reference evidence="3" key="1">
    <citation type="submission" date="2016-08" db="EMBL/GenBank/DDBJ databases">
        <authorList>
            <person name="Varghese N."/>
            <person name="Submissions Spin"/>
        </authorList>
    </citation>
    <scope>NUCLEOTIDE SEQUENCE [LARGE SCALE GENOMIC DNA]</scope>
    <source>
        <strain evidence="3">R-53094</strain>
    </source>
</reference>
<dbReference type="STRING" id="1505725.GA0061074_12019"/>
<evidence type="ECO:0000313" key="2">
    <source>
        <dbReference type="EMBL" id="SCC13499.1"/>
    </source>
</evidence>
<protein>
    <submittedName>
        <fullName evidence="2">Uncharacterized protein</fullName>
    </submittedName>
</protein>
<evidence type="ECO:0000256" key="1">
    <source>
        <dbReference type="SAM" id="MobiDB-lite"/>
    </source>
</evidence>
<feature type="region of interest" description="Disordered" evidence="1">
    <location>
        <begin position="22"/>
        <end position="44"/>
    </location>
</feature>
<name>A0A1C4C310_9LACO</name>
<gene>
    <name evidence="2" type="ORF">GA0061074_12019</name>
</gene>
<proteinExistence type="predicted"/>
<sequence length="44" mass="5246">MEPWYRNVEASIIGKLDAKERKELKKQEQIKQRKSVNKERGGDM</sequence>
<keyword evidence="3" id="KW-1185">Reference proteome</keyword>
<dbReference type="EMBL" id="FMAO01000020">
    <property type="protein sequence ID" value="SCC13499.1"/>
    <property type="molecule type" value="Genomic_DNA"/>
</dbReference>
<dbReference type="AlphaFoldDB" id="A0A1C4C310"/>